<dbReference type="SUPFAM" id="SSF161111">
    <property type="entry name" value="Cation efflux protein transmembrane domain-like"/>
    <property type="match status" value="1"/>
</dbReference>
<sequence length="339" mass="35229">MPSADAGEETGADLGHSHAHGGHGHGHHGGSHGGHGGHGHAHAPKDFGRAFAVGVVLNTAFVLVEATFGFLSGSMALVADAGHNLSDVLGLLIAWGASVAAKKPPSARFTYGLKSSTILAAFANAVLLLVAIGAILIETVRRLIYPVEPEGTTMIWVAGIGILINTATALMFMRGRKSDLNVRGAFLHMAADALVSVGVVIAGIFILLTDEPLIDPVVSLVIVTVIAWGTWGLLKDSVKMSLLAVPDSVDEAGVRGFLAGLPGVAAVHDLHIWPMSTTETALTAHLVMPGGHPGDAFLREATGELEHHHAIGHVTIQVETSREECVGEDCLESVHRPQS</sequence>
<feature type="transmembrane region" description="Helical" evidence="10">
    <location>
        <begin position="213"/>
        <end position="234"/>
    </location>
</feature>
<dbReference type="Pfam" id="PF16916">
    <property type="entry name" value="ZT_dimer"/>
    <property type="match status" value="1"/>
</dbReference>
<dbReference type="PANTHER" id="PTHR11562">
    <property type="entry name" value="CATION EFFLUX PROTEIN/ ZINC TRANSPORTER"/>
    <property type="match status" value="1"/>
</dbReference>
<dbReference type="InterPro" id="IPR058533">
    <property type="entry name" value="Cation_efflux_TM"/>
</dbReference>
<dbReference type="NCBIfam" id="TIGR01297">
    <property type="entry name" value="CDF"/>
    <property type="match status" value="1"/>
</dbReference>
<evidence type="ECO:0000256" key="3">
    <source>
        <dbReference type="ARBA" id="ARBA00022448"/>
    </source>
</evidence>
<dbReference type="GO" id="GO:0005886">
    <property type="term" value="C:plasma membrane"/>
    <property type="evidence" value="ECO:0007669"/>
    <property type="project" value="TreeGrafter"/>
</dbReference>
<dbReference type="InterPro" id="IPR036837">
    <property type="entry name" value="Cation_efflux_CTD_sf"/>
</dbReference>
<keyword evidence="3" id="KW-0813">Transport</keyword>
<dbReference type="InterPro" id="IPR027470">
    <property type="entry name" value="Cation_efflux_CTD"/>
</dbReference>
<accession>A0A0G9MNZ0</accession>
<dbReference type="GO" id="GO:0005385">
    <property type="term" value="F:zinc ion transmembrane transporter activity"/>
    <property type="evidence" value="ECO:0007669"/>
    <property type="project" value="TreeGrafter"/>
</dbReference>
<comment type="subcellular location">
    <subcellularLocation>
        <location evidence="1">Membrane</location>
        <topology evidence="1">Multi-pass membrane protein</topology>
    </subcellularLocation>
</comment>
<keyword evidence="6 10" id="KW-1133">Transmembrane helix</keyword>
<feature type="region of interest" description="Disordered" evidence="9">
    <location>
        <begin position="1"/>
        <end position="40"/>
    </location>
</feature>
<dbReference type="InterPro" id="IPR050681">
    <property type="entry name" value="CDF/SLC30A"/>
</dbReference>
<evidence type="ECO:0000256" key="5">
    <source>
        <dbReference type="ARBA" id="ARBA00022906"/>
    </source>
</evidence>
<evidence type="ECO:0000256" key="9">
    <source>
        <dbReference type="SAM" id="MobiDB-lite"/>
    </source>
</evidence>
<evidence type="ECO:0000259" key="12">
    <source>
        <dbReference type="Pfam" id="PF16916"/>
    </source>
</evidence>
<dbReference type="PATRIC" id="fig|1581420.6.peg.2737"/>
<feature type="transmembrane region" description="Helical" evidence="10">
    <location>
        <begin position="50"/>
        <end position="71"/>
    </location>
</feature>
<feature type="compositionally biased region" description="Acidic residues" evidence="9">
    <location>
        <begin position="1"/>
        <end position="11"/>
    </location>
</feature>
<evidence type="ECO:0000313" key="14">
    <source>
        <dbReference type="Proteomes" id="UP000053464"/>
    </source>
</evidence>
<feature type="domain" description="Cation efflux protein transmembrane" evidence="11">
    <location>
        <begin position="53"/>
        <end position="239"/>
    </location>
</feature>
<protein>
    <submittedName>
        <fullName evidence="13">Cobalt transporter</fullName>
    </submittedName>
</protein>
<name>A0A0G9MNZ0_9SPHN</name>
<evidence type="ECO:0000256" key="2">
    <source>
        <dbReference type="ARBA" id="ARBA00008873"/>
    </source>
</evidence>
<evidence type="ECO:0000256" key="7">
    <source>
        <dbReference type="ARBA" id="ARBA00023065"/>
    </source>
</evidence>
<dbReference type="EMBL" id="LBHB01000004">
    <property type="protein sequence ID" value="KLE32425.1"/>
    <property type="molecule type" value="Genomic_DNA"/>
</dbReference>
<evidence type="ECO:0000256" key="6">
    <source>
        <dbReference type="ARBA" id="ARBA00022989"/>
    </source>
</evidence>
<dbReference type="SUPFAM" id="SSF160240">
    <property type="entry name" value="Cation efflux protein cytoplasmic domain-like"/>
    <property type="match status" value="1"/>
</dbReference>
<keyword evidence="8 10" id="KW-0472">Membrane</keyword>
<feature type="transmembrane region" description="Helical" evidence="10">
    <location>
        <begin position="185"/>
        <end position="207"/>
    </location>
</feature>
<feature type="transmembrane region" description="Helical" evidence="10">
    <location>
        <begin position="153"/>
        <end position="173"/>
    </location>
</feature>
<evidence type="ECO:0000313" key="13">
    <source>
        <dbReference type="EMBL" id="KLE32425.1"/>
    </source>
</evidence>
<dbReference type="AlphaFoldDB" id="A0A0G9MNZ0"/>
<keyword evidence="5" id="KW-0862">Zinc</keyword>
<gene>
    <name evidence="13" type="ORF">AAW00_13395</name>
</gene>
<evidence type="ECO:0000256" key="4">
    <source>
        <dbReference type="ARBA" id="ARBA00022692"/>
    </source>
</evidence>
<dbReference type="STRING" id="1581420.AAW00_13395"/>
<keyword evidence="7" id="KW-0406">Ion transport</keyword>
<feature type="transmembrane region" description="Helical" evidence="10">
    <location>
        <begin position="113"/>
        <end position="137"/>
    </location>
</feature>
<evidence type="ECO:0000259" key="11">
    <source>
        <dbReference type="Pfam" id="PF01545"/>
    </source>
</evidence>
<keyword evidence="5" id="KW-0864">Zinc transport</keyword>
<dbReference type="Proteomes" id="UP000053464">
    <property type="component" value="Unassembled WGS sequence"/>
</dbReference>
<comment type="caution">
    <text evidence="13">The sequence shown here is derived from an EMBL/GenBank/DDBJ whole genome shotgun (WGS) entry which is preliminary data.</text>
</comment>
<evidence type="ECO:0000256" key="10">
    <source>
        <dbReference type="SAM" id="Phobius"/>
    </source>
</evidence>
<dbReference type="OrthoDB" id="9809646at2"/>
<reference evidence="13 14" key="1">
    <citation type="submission" date="2015-04" db="EMBL/GenBank/DDBJ databases">
        <title>The draft genome sequence of Erythrobacter luteus KA37.</title>
        <authorList>
            <person name="Zhuang L."/>
            <person name="Liu Y."/>
            <person name="Shao Z."/>
        </authorList>
    </citation>
    <scope>NUCLEOTIDE SEQUENCE [LARGE SCALE GENOMIC DNA]</scope>
    <source>
        <strain evidence="13 14">KA37</strain>
    </source>
</reference>
<evidence type="ECO:0000256" key="1">
    <source>
        <dbReference type="ARBA" id="ARBA00004141"/>
    </source>
</evidence>
<keyword evidence="14" id="KW-1185">Reference proteome</keyword>
<comment type="similarity">
    <text evidence="2">Belongs to the cation diffusion facilitator (CDF) transporter (TC 2.A.4) family. SLC30A subfamily.</text>
</comment>
<dbReference type="InterPro" id="IPR027469">
    <property type="entry name" value="Cation_efflux_TMD_sf"/>
</dbReference>
<evidence type="ECO:0000256" key="8">
    <source>
        <dbReference type="ARBA" id="ARBA00023136"/>
    </source>
</evidence>
<keyword evidence="4 10" id="KW-0812">Transmembrane</keyword>
<feature type="domain" description="Cation efflux protein cytoplasmic" evidence="12">
    <location>
        <begin position="246"/>
        <end position="320"/>
    </location>
</feature>
<dbReference type="PANTHER" id="PTHR11562:SF17">
    <property type="entry name" value="RE54080P-RELATED"/>
    <property type="match status" value="1"/>
</dbReference>
<dbReference type="Pfam" id="PF01545">
    <property type="entry name" value="Cation_efflux"/>
    <property type="match status" value="1"/>
</dbReference>
<organism evidence="13 14">
    <name type="scientific">Aurantiacibacter luteus</name>
    <dbReference type="NCBI Taxonomy" id="1581420"/>
    <lineage>
        <taxon>Bacteria</taxon>
        <taxon>Pseudomonadati</taxon>
        <taxon>Pseudomonadota</taxon>
        <taxon>Alphaproteobacteria</taxon>
        <taxon>Sphingomonadales</taxon>
        <taxon>Erythrobacteraceae</taxon>
        <taxon>Aurantiacibacter</taxon>
    </lineage>
</organism>
<feature type="compositionally biased region" description="Basic residues" evidence="9">
    <location>
        <begin position="17"/>
        <end position="40"/>
    </location>
</feature>
<proteinExistence type="inferred from homology"/>
<dbReference type="Gene3D" id="1.20.1510.10">
    <property type="entry name" value="Cation efflux protein transmembrane domain"/>
    <property type="match status" value="1"/>
</dbReference>
<dbReference type="InterPro" id="IPR002524">
    <property type="entry name" value="Cation_efflux"/>
</dbReference>